<gene>
    <name evidence="2" type="ORF">ABQG71_01550</name>
</gene>
<name>A0ABV1S007_BACAB</name>
<protein>
    <recommendedName>
        <fullName evidence="1">HTH cro/C1-type domain-containing protein</fullName>
    </recommendedName>
</protein>
<dbReference type="SUPFAM" id="SSF47413">
    <property type="entry name" value="lambda repressor-like DNA-binding domains"/>
    <property type="match status" value="1"/>
</dbReference>
<sequence length="284" mass="33432">MLNNIGQTMRSIRKNKGYTQHYVSSGLLSQSAYSKFELHRIDILASSFMALLEKVDVSLDEFHYIMNDFQYTRRQKFINDFFRTTFNHPNKLRQLITESERLLSDSEDQLVSDIQCICTALIVLHETGSIEQACNHVDTVWERLSKHENWYLIDIRLINSILFIFPIETAIHIAKNALKRLNIYKNFQDTYKIEINIRVNFSLLLIKYNKFKSALVVLEEAIPLCKRHGAYREMAICYGRKGICLKNLNMDSPEEYTEKAVTVLSILEEKKLEEMLYTEIKNYY</sequence>
<proteinExistence type="predicted"/>
<dbReference type="InterPro" id="IPR053163">
    <property type="entry name" value="HTH-type_regulator_Rgg"/>
</dbReference>
<feature type="domain" description="HTH cro/C1-type" evidence="1">
    <location>
        <begin position="9"/>
        <end position="62"/>
    </location>
</feature>
<dbReference type="Proteomes" id="UP001467674">
    <property type="component" value="Unassembled WGS sequence"/>
</dbReference>
<dbReference type="RefSeq" id="WP_056704120.1">
    <property type="nucleotide sequence ID" value="NZ_CP068389.1"/>
</dbReference>
<dbReference type="InterPro" id="IPR010982">
    <property type="entry name" value="Lambda_DNA-bd_dom_sf"/>
</dbReference>
<dbReference type="PANTHER" id="PTHR37038:SF13">
    <property type="entry name" value="HTH CRO_C1-TYPE DOMAIN-CONTAINING PROTEIN"/>
    <property type="match status" value="1"/>
</dbReference>
<accession>A0ABV1S007</accession>
<dbReference type="PROSITE" id="PS50943">
    <property type="entry name" value="HTH_CROC1"/>
    <property type="match status" value="1"/>
</dbReference>
<dbReference type="InterPro" id="IPR011990">
    <property type="entry name" value="TPR-like_helical_dom_sf"/>
</dbReference>
<evidence type="ECO:0000313" key="3">
    <source>
        <dbReference type="Proteomes" id="UP001467674"/>
    </source>
</evidence>
<dbReference type="InterPro" id="IPR001387">
    <property type="entry name" value="Cro/C1-type_HTH"/>
</dbReference>
<dbReference type="PANTHER" id="PTHR37038">
    <property type="entry name" value="TRANSCRIPTIONAL REGULATOR-RELATED"/>
    <property type="match status" value="1"/>
</dbReference>
<dbReference type="Gene3D" id="1.25.40.10">
    <property type="entry name" value="Tetratricopeptide repeat domain"/>
    <property type="match status" value="1"/>
</dbReference>
<evidence type="ECO:0000313" key="2">
    <source>
        <dbReference type="EMBL" id="MER3119872.1"/>
    </source>
</evidence>
<dbReference type="Pfam" id="PF21259">
    <property type="entry name" value="Rgg_C"/>
    <property type="match status" value="1"/>
</dbReference>
<dbReference type="NCBIfam" id="TIGR01716">
    <property type="entry name" value="RGG_Cterm"/>
    <property type="match status" value="1"/>
</dbReference>
<reference evidence="2 3" key="1">
    <citation type="submission" date="2024-06" db="EMBL/GenBank/DDBJ databases">
        <title>Construction of an artificial bacterial consortium using nitrogen cycle bacteria from Cuatro Cienegas Basin and a mangrove forest.</title>
        <authorList>
            <person name="Aguilera-Najera D."/>
            <person name="Marquez-Cianci L."/>
            <person name="Martinez-Perez E."/>
            <person name="Rosas-Barrera M."/>
            <person name="Rodriguez-Cruz U.E."/>
            <person name="Tapia-Lopez R."/>
            <person name="Eguiarte L.E."/>
            <person name="Souza-Saldivar V."/>
        </authorList>
    </citation>
    <scope>NUCLEOTIDE SEQUENCE [LARGE SCALE GENOMIC DNA]</scope>
    <source>
        <strain evidence="2 3">S14-15</strain>
    </source>
</reference>
<dbReference type="EMBL" id="JBEOME010000001">
    <property type="protein sequence ID" value="MER3119872.1"/>
    <property type="molecule type" value="Genomic_DNA"/>
</dbReference>
<organism evidence="2 3">
    <name type="scientific">Bacillus altitudinis</name>
    <dbReference type="NCBI Taxonomy" id="293387"/>
    <lineage>
        <taxon>Bacteria</taxon>
        <taxon>Bacillati</taxon>
        <taxon>Bacillota</taxon>
        <taxon>Bacilli</taxon>
        <taxon>Bacillales</taxon>
        <taxon>Bacillaceae</taxon>
        <taxon>Bacillus</taxon>
    </lineage>
</organism>
<dbReference type="SMART" id="SM00530">
    <property type="entry name" value="HTH_XRE"/>
    <property type="match status" value="1"/>
</dbReference>
<dbReference type="InterPro" id="IPR010057">
    <property type="entry name" value="Transcription_activator_Rgg_C"/>
</dbReference>
<dbReference type="CDD" id="cd00093">
    <property type="entry name" value="HTH_XRE"/>
    <property type="match status" value="1"/>
</dbReference>
<evidence type="ECO:0000259" key="1">
    <source>
        <dbReference type="PROSITE" id="PS50943"/>
    </source>
</evidence>
<comment type="caution">
    <text evidence="2">The sequence shown here is derived from an EMBL/GenBank/DDBJ whole genome shotgun (WGS) entry which is preliminary data.</text>
</comment>
<keyword evidence="3" id="KW-1185">Reference proteome</keyword>